<dbReference type="GeneID" id="111021253"/>
<dbReference type="AlphaFoldDB" id="A0A6J1DHY5"/>
<organism evidence="5 6">
    <name type="scientific">Momordica charantia</name>
    <name type="common">Bitter gourd</name>
    <name type="synonym">Balsam pear</name>
    <dbReference type="NCBI Taxonomy" id="3673"/>
    <lineage>
        <taxon>Eukaryota</taxon>
        <taxon>Viridiplantae</taxon>
        <taxon>Streptophyta</taxon>
        <taxon>Embryophyta</taxon>
        <taxon>Tracheophyta</taxon>
        <taxon>Spermatophyta</taxon>
        <taxon>Magnoliopsida</taxon>
        <taxon>eudicotyledons</taxon>
        <taxon>Gunneridae</taxon>
        <taxon>Pentapetalae</taxon>
        <taxon>rosids</taxon>
        <taxon>fabids</taxon>
        <taxon>Cucurbitales</taxon>
        <taxon>Cucurbitaceae</taxon>
        <taxon>Momordiceae</taxon>
        <taxon>Momordica</taxon>
    </lineage>
</organism>
<keyword evidence="5" id="KW-1185">Reference proteome</keyword>
<evidence type="ECO:0000256" key="3">
    <source>
        <dbReference type="ARBA" id="ARBA00022525"/>
    </source>
</evidence>
<dbReference type="InterPro" id="IPR004265">
    <property type="entry name" value="Dirigent"/>
</dbReference>
<accession>A0A6J1DHY5</accession>
<dbReference type="InterPro" id="IPR044859">
    <property type="entry name" value="Allene_oxi_cyc_Dirigent"/>
</dbReference>
<dbReference type="Pfam" id="PF03018">
    <property type="entry name" value="Dirigent"/>
    <property type="match status" value="1"/>
</dbReference>
<comment type="subcellular location">
    <subcellularLocation>
        <location evidence="4">Secreted</location>
        <location evidence="4">Extracellular space</location>
        <location evidence="4">Apoplast</location>
    </subcellularLocation>
</comment>
<feature type="chain" id="PRO_5027147998" description="Dirigent protein" evidence="4">
    <location>
        <begin position="28"/>
        <end position="197"/>
    </location>
</feature>
<dbReference type="Proteomes" id="UP000504603">
    <property type="component" value="Unplaced"/>
</dbReference>
<gene>
    <name evidence="6" type="primary">LOC111021253</name>
</gene>
<comment type="subunit">
    <text evidence="2 4">Homodimer.</text>
</comment>
<evidence type="ECO:0000256" key="4">
    <source>
        <dbReference type="RuleBase" id="RU363099"/>
    </source>
</evidence>
<evidence type="ECO:0000256" key="2">
    <source>
        <dbReference type="ARBA" id="ARBA00011738"/>
    </source>
</evidence>
<proteinExistence type="inferred from homology"/>
<keyword evidence="4" id="KW-0732">Signal</keyword>
<dbReference type="KEGG" id="mcha:111021253"/>
<evidence type="ECO:0000313" key="5">
    <source>
        <dbReference type="Proteomes" id="UP000504603"/>
    </source>
</evidence>
<protein>
    <recommendedName>
        <fullName evidence="4">Dirigent protein</fullName>
    </recommendedName>
</protein>
<dbReference type="RefSeq" id="XP_022153830.1">
    <property type="nucleotide sequence ID" value="XM_022298138.1"/>
</dbReference>
<sequence length="197" mass="21896">MAAKIHPSTTIIFCTFLFVSSMASAMAKEQPFATNLDPKVLRLKKEKLTHFHMYWHDVVGGSKPGDKPTSFKVLPALRLNDTTNFGLVNIFDNPLTVGPEPESQLVGKSQGLYASASQDQFGLLMAMNFAFTYGKYNGSTITILGRNAILDTVREMPVIGGSGRFRFARGYAQARTHFVNFTSLDAIVEYNIYVLHY</sequence>
<keyword evidence="4" id="KW-0052">Apoplast</keyword>
<comment type="similarity">
    <text evidence="1 4">Belongs to the plant dirigent protein family.</text>
</comment>
<feature type="signal peptide" evidence="4">
    <location>
        <begin position="1"/>
        <end position="27"/>
    </location>
</feature>
<dbReference type="OrthoDB" id="1864232at2759"/>
<keyword evidence="3 4" id="KW-0964">Secreted</keyword>
<evidence type="ECO:0000256" key="1">
    <source>
        <dbReference type="ARBA" id="ARBA00010746"/>
    </source>
</evidence>
<dbReference type="PANTHER" id="PTHR21495">
    <property type="entry name" value="NUCLEOPORIN-RELATED"/>
    <property type="match status" value="1"/>
</dbReference>
<name>A0A6J1DHY5_MOMCH</name>
<dbReference type="GO" id="GO:0048046">
    <property type="term" value="C:apoplast"/>
    <property type="evidence" value="ECO:0007669"/>
    <property type="project" value="UniProtKB-SubCell"/>
</dbReference>
<dbReference type="Gene3D" id="2.40.480.10">
    <property type="entry name" value="Allene oxide cyclase-like"/>
    <property type="match status" value="1"/>
</dbReference>
<dbReference type="GO" id="GO:0009699">
    <property type="term" value="P:phenylpropanoid biosynthetic process"/>
    <property type="evidence" value="ECO:0007669"/>
    <property type="project" value="UniProtKB-ARBA"/>
</dbReference>
<evidence type="ECO:0000313" key="6">
    <source>
        <dbReference type="RefSeq" id="XP_022153830.1"/>
    </source>
</evidence>
<comment type="function">
    <text evidence="4">Dirigent proteins impart stereoselectivity on the phenoxy radical-coupling reaction, yielding optically active lignans from two molecules of coniferyl alcohol in the biosynthesis of lignans, flavonolignans, and alkaloids and thus plays a central role in plant secondary metabolism.</text>
</comment>
<reference evidence="6" key="1">
    <citation type="submission" date="2025-08" db="UniProtKB">
        <authorList>
            <consortium name="RefSeq"/>
        </authorList>
    </citation>
    <scope>IDENTIFICATION</scope>
    <source>
        <strain evidence="6">OHB3-1</strain>
    </source>
</reference>